<dbReference type="RefSeq" id="XP_031076284.1">
    <property type="nucleotide sequence ID" value="XM_031225670.1"/>
</dbReference>
<comment type="caution">
    <text evidence="1">The sequence shown here is derived from an EMBL/GenBank/DDBJ whole genome shotgun (WGS) entry which is preliminary data.</text>
</comment>
<name>A0A1L7V476_FUSPR</name>
<gene>
    <name evidence="1" type="ORF">FPRO_00186</name>
</gene>
<dbReference type="GeneID" id="42045076"/>
<organism evidence="1 2">
    <name type="scientific">Fusarium proliferatum (strain ET1)</name>
    <name type="common">Orchid endophyte fungus</name>
    <dbReference type="NCBI Taxonomy" id="1227346"/>
    <lineage>
        <taxon>Eukaryota</taxon>
        <taxon>Fungi</taxon>
        <taxon>Dikarya</taxon>
        <taxon>Ascomycota</taxon>
        <taxon>Pezizomycotina</taxon>
        <taxon>Sordariomycetes</taxon>
        <taxon>Hypocreomycetidae</taxon>
        <taxon>Hypocreales</taxon>
        <taxon>Nectriaceae</taxon>
        <taxon>Fusarium</taxon>
        <taxon>Fusarium fujikuroi species complex</taxon>
    </lineage>
</organism>
<dbReference type="EMBL" id="FJOF01000001">
    <property type="protein sequence ID" value="CZR35691.1"/>
    <property type="molecule type" value="Genomic_DNA"/>
</dbReference>
<protein>
    <submittedName>
        <fullName evidence="1">Uncharacterized protein</fullName>
    </submittedName>
</protein>
<proteinExistence type="predicted"/>
<dbReference type="Proteomes" id="UP000183971">
    <property type="component" value="Unassembled WGS sequence"/>
</dbReference>
<accession>A0A1L7V476</accession>
<evidence type="ECO:0000313" key="2">
    <source>
        <dbReference type="Proteomes" id="UP000183971"/>
    </source>
</evidence>
<dbReference type="VEuPathDB" id="FungiDB:FPRO_00186"/>
<dbReference type="AlphaFoldDB" id="A0A1L7V476"/>
<evidence type="ECO:0000313" key="1">
    <source>
        <dbReference type="EMBL" id="CZR35691.1"/>
    </source>
</evidence>
<sequence>MMNVNDIKDEQQENRLTVTKPQNHFAHIFSESAYGYGSDAVVKDEDMDVGCSERQFDKRVPRAAISISIYIASN</sequence>
<reference evidence="2" key="1">
    <citation type="journal article" date="2016" name="Genome Biol. Evol.">
        <title>Comparative 'omics' of the Fusarium fujikuroi species complex highlights differences in genetic potential and metabolite synthesis.</title>
        <authorList>
            <person name="Niehaus E.-M."/>
            <person name="Muensterkoetter M."/>
            <person name="Proctor R.H."/>
            <person name="Brown D.W."/>
            <person name="Sharon A."/>
            <person name="Idan Y."/>
            <person name="Oren-Young L."/>
            <person name="Sieber C.M."/>
            <person name="Novak O."/>
            <person name="Pencik A."/>
            <person name="Tarkowska D."/>
            <person name="Hromadova K."/>
            <person name="Freeman S."/>
            <person name="Maymon M."/>
            <person name="Elazar M."/>
            <person name="Youssef S.A."/>
            <person name="El-Shabrawy E.S.M."/>
            <person name="Shalaby A.B.A."/>
            <person name="Houterman P."/>
            <person name="Brock N.L."/>
            <person name="Burkhardt I."/>
            <person name="Tsavkelova E.A."/>
            <person name="Dickschat J.S."/>
            <person name="Galuszka P."/>
            <person name="Gueldener U."/>
            <person name="Tudzynski B."/>
        </authorList>
    </citation>
    <scope>NUCLEOTIDE SEQUENCE [LARGE SCALE GENOMIC DNA]</scope>
    <source>
        <strain evidence="2">ET1</strain>
    </source>
</reference>
<keyword evidence="2" id="KW-1185">Reference proteome</keyword>